<comment type="similarity">
    <text evidence="1">Belongs to the flagella basal body rod proteins family.</text>
</comment>
<protein>
    <recommendedName>
        <fullName evidence="2">Flagellar basal-body/hook protein C-terminal domain-containing protein</fullName>
    </recommendedName>
</protein>
<accession>V5SIB0</accession>
<sequence length="97" mass="10042">MLPVYAIASRGLAAQLKKLEGSAMVVAVEGIKHVPKAPPSVEVGRGVRIGALPVGNPVEGLVSMKEAEHAYRANAAVFSTANDMFDSLLDAVGGKKD</sequence>
<reference evidence="3 4" key="1">
    <citation type="journal article" date="2014" name="Genome Announc.">
        <title>Complete Genome Sequence of Hyphomicrobium nitrativorans Strain NL23, a Denitrifying Bacterium Isolated from Biofilm of a Methanol-Fed Denitrification System Treating Seawater at the Montreal Biodome.</title>
        <authorList>
            <person name="Martineau C."/>
            <person name="Villeneuve C."/>
            <person name="Mauffrey F."/>
            <person name="Villemur R."/>
        </authorList>
    </citation>
    <scope>NUCLEOTIDE SEQUENCE [LARGE SCALE GENOMIC DNA]</scope>
    <source>
        <strain evidence="3">NL23</strain>
    </source>
</reference>
<dbReference type="HOGENOM" id="CLU_2342964_0_0_5"/>
<dbReference type="OrthoDB" id="7360726at2"/>
<evidence type="ECO:0000313" key="3">
    <source>
        <dbReference type="EMBL" id="AHB50237.1"/>
    </source>
</evidence>
<dbReference type="InterPro" id="IPR010930">
    <property type="entry name" value="Flg_bb/hook_C_dom"/>
</dbReference>
<dbReference type="KEGG" id="hni:W911_11915"/>
<evidence type="ECO:0000313" key="4">
    <source>
        <dbReference type="Proteomes" id="UP000018542"/>
    </source>
</evidence>
<keyword evidence="4" id="KW-1185">Reference proteome</keyword>
<evidence type="ECO:0000256" key="1">
    <source>
        <dbReference type="ARBA" id="ARBA00009677"/>
    </source>
</evidence>
<dbReference type="AlphaFoldDB" id="V5SIB0"/>
<dbReference type="PATRIC" id="fig|1029756.8.peg.2473"/>
<dbReference type="EMBL" id="CP006912">
    <property type="protein sequence ID" value="AHB50237.1"/>
    <property type="molecule type" value="Genomic_DNA"/>
</dbReference>
<dbReference type="Pfam" id="PF06429">
    <property type="entry name" value="Flg_bbr_C"/>
    <property type="match status" value="1"/>
</dbReference>
<feature type="domain" description="Flagellar basal-body/hook protein C-terminal" evidence="2">
    <location>
        <begin position="56"/>
        <end position="90"/>
    </location>
</feature>
<evidence type="ECO:0000259" key="2">
    <source>
        <dbReference type="Pfam" id="PF06429"/>
    </source>
</evidence>
<dbReference type="Proteomes" id="UP000018542">
    <property type="component" value="Chromosome"/>
</dbReference>
<gene>
    <name evidence="3" type="ORF">W911_11915</name>
</gene>
<organism evidence="3 4">
    <name type="scientific">Hyphomicrobium nitrativorans NL23</name>
    <dbReference type="NCBI Taxonomy" id="1029756"/>
    <lineage>
        <taxon>Bacteria</taxon>
        <taxon>Pseudomonadati</taxon>
        <taxon>Pseudomonadota</taxon>
        <taxon>Alphaproteobacteria</taxon>
        <taxon>Hyphomicrobiales</taxon>
        <taxon>Hyphomicrobiaceae</taxon>
        <taxon>Hyphomicrobium</taxon>
    </lineage>
</organism>
<dbReference type="RefSeq" id="WP_023787724.1">
    <property type="nucleotide sequence ID" value="NC_022997.1"/>
</dbReference>
<name>V5SIB0_9HYPH</name>
<proteinExistence type="inferred from homology"/>